<dbReference type="Pfam" id="PF00291">
    <property type="entry name" value="PALP"/>
    <property type="match status" value="1"/>
</dbReference>
<dbReference type="FunFam" id="3.40.50.1100:FF:000007">
    <property type="entry name" value="L-threonine dehydratase catabolic TdcB"/>
    <property type="match status" value="1"/>
</dbReference>
<gene>
    <name evidence="7" type="primary">ilvA</name>
    <name evidence="7" type="ordered locus">CJJ81176_0845</name>
</gene>
<dbReference type="InterPro" id="IPR002912">
    <property type="entry name" value="ACT_dom"/>
</dbReference>
<comment type="similarity">
    <text evidence="2">Belongs to the serine/threonine dehydratase family.</text>
</comment>
<dbReference type="CDD" id="cd04886">
    <property type="entry name" value="ACT_ThrD-II-like"/>
    <property type="match status" value="1"/>
</dbReference>
<dbReference type="KEGG" id="cjj:CJJ81176_0845"/>
<organism evidence="7 8">
    <name type="scientific">Campylobacter jejuni subsp. jejuni serotype O:23/36 (strain 81-176)</name>
    <dbReference type="NCBI Taxonomy" id="354242"/>
    <lineage>
        <taxon>Bacteria</taxon>
        <taxon>Pseudomonadati</taxon>
        <taxon>Campylobacterota</taxon>
        <taxon>Epsilonproteobacteria</taxon>
        <taxon>Campylobacterales</taxon>
        <taxon>Campylobacteraceae</taxon>
        <taxon>Campylobacter</taxon>
    </lineage>
</organism>
<dbReference type="GO" id="GO:0004794">
    <property type="term" value="F:threonine deaminase activity"/>
    <property type="evidence" value="ECO:0007669"/>
    <property type="project" value="UniProtKB-EC"/>
</dbReference>
<dbReference type="RefSeq" id="WP_002865608.1">
    <property type="nucleotide sequence ID" value="NC_008787.1"/>
</dbReference>
<dbReference type="InterPro" id="IPR044561">
    <property type="entry name" value="ACT_ThrD-II-like"/>
</dbReference>
<dbReference type="PROSITE" id="PS00165">
    <property type="entry name" value="DEHYDRATASE_SER_THR"/>
    <property type="match status" value="1"/>
</dbReference>
<feature type="domain" description="ACT" evidence="6">
    <location>
        <begin position="328"/>
        <end position="403"/>
    </location>
</feature>
<dbReference type="InterPro" id="IPR050147">
    <property type="entry name" value="Ser/Thr_Dehydratase"/>
</dbReference>
<evidence type="ECO:0000256" key="4">
    <source>
        <dbReference type="ARBA" id="ARBA00023239"/>
    </source>
</evidence>
<dbReference type="PROSITE" id="PS51671">
    <property type="entry name" value="ACT"/>
    <property type="match status" value="1"/>
</dbReference>
<dbReference type="Proteomes" id="UP000000646">
    <property type="component" value="Chromosome"/>
</dbReference>
<dbReference type="EC" id="4.3.1.19" evidence="7"/>
<evidence type="ECO:0000259" key="6">
    <source>
        <dbReference type="PROSITE" id="PS51671"/>
    </source>
</evidence>
<dbReference type="SUPFAM" id="SSF53686">
    <property type="entry name" value="Tryptophan synthase beta subunit-like PLP-dependent enzymes"/>
    <property type="match status" value="1"/>
</dbReference>
<dbReference type="PANTHER" id="PTHR48078">
    <property type="entry name" value="THREONINE DEHYDRATASE, MITOCHONDRIAL-RELATED"/>
    <property type="match status" value="1"/>
</dbReference>
<dbReference type="PANTHER" id="PTHR48078:SF6">
    <property type="entry name" value="L-THREONINE DEHYDRATASE CATABOLIC TDCB"/>
    <property type="match status" value="1"/>
</dbReference>
<sequence>MLELNKIYKAKQQISGFVNKTPFIYSSFLSDICQSEIYLKNENLQITGAYKIRGAYNKIANLSTEQKQHGVIAASAGNHAQGVAISAKKFGIKAVIVMPESTPLLKVSATKALGAEVILKGDNFDEAYAFATSYAKENNLSFIHPFEDEFVMAGQGTLMLEMLDEISDLDMIIAPVGGGGLISGIASAAKQINPNIKIIGVGAKGAPAMYESFHAKKIKNAKSVRTIADGIAVRDANPINFNIILECVDDFIQVDDEEIANAVLFLLEKHKIIVEGAGAASVATLLHQKINTQNHKKIGVVLSGGNIDAQMLNIIIEKGLFKSYRKMQIHVTLVDKPGALLHLTDSLKIANANIVKIDYDRFSTKLDYGDAMISITLETKGKEHQEEIRKILTQKAFNFYESF</sequence>
<evidence type="ECO:0000256" key="5">
    <source>
        <dbReference type="ARBA" id="ARBA00049406"/>
    </source>
</evidence>
<dbReference type="GO" id="GO:0003941">
    <property type="term" value="F:L-serine ammonia-lyase activity"/>
    <property type="evidence" value="ECO:0007669"/>
    <property type="project" value="UniProtKB-EC"/>
</dbReference>
<comment type="cofactor">
    <cofactor evidence="1">
        <name>pyridoxal 5'-phosphate</name>
        <dbReference type="ChEBI" id="CHEBI:597326"/>
    </cofactor>
</comment>
<dbReference type="CDD" id="cd01562">
    <property type="entry name" value="Thr-dehyd"/>
    <property type="match status" value="1"/>
</dbReference>
<dbReference type="InterPro" id="IPR005789">
    <property type="entry name" value="Thr_deHydtase_catblc"/>
</dbReference>
<keyword evidence="3" id="KW-0663">Pyridoxal phosphate</keyword>
<evidence type="ECO:0000256" key="3">
    <source>
        <dbReference type="ARBA" id="ARBA00022898"/>
    </source>
</evidence>
<comment type="catalytic activity">
    <reaction evidence="5">
        <text>L-serine = pyruvate + NH4(+)</text>
        <dbReference type="Rhea" id="RHEA:19169"/>
        <dbReference type="ChEBI" id="CHEBI:15361"/>
        <dbReference type="ChEBI" id="CHEBI:28938"/>
        <dbReference type="ChEBI" id="CHEBI:33384"/>
        <dbReference type="EC" id="4.3.1.17"/>
    </reaction>
</comment>
<evidence type="ECO:0000256" key="1">
    <source>
        <dbReference type="ARBA" id="ARBA00001933"/>
    </source>
</evidence>
<dbReference type="GO" id="GO:0009097">
    <property type="term" value="P:isoleucine biosynthetic process"/>
    <property type="evidence" value="ECO:0007669"/>
    <property type="project" value="TreeGrafter"/>
</dbReference>
<dbReference type="NCBIfam" id="TIGR01127">
    <property type="entry name" value="ilvA_1Cterm"/>
    <property type="match status" value="1"/>
</dbReference>
<dbReference type="EMBL" id="CP000538">
    <property type="protein sequence ID" value="EAQ72492.1"/>
    <property type="molecule type" value="Genomic_DNA"/>
</dbReference>
<keyword evidence="4 7" id="KW-0456">Lyase</keyword>
<reference evidence="8" key="1">
    <citation type="submission" date="2006-12" db="EMBL/GenBank/DDBJ databases">
        <authorList>
            <person name="Fouts D.E."/>
            <person name="Nelson K.E."/>
            <person name="Sebastian Y."/>
        </authorList>
    </citation>
    <scope>NUCLEOTIDE SEQUENCE [LARGE SCALE GENOMIC DNA]</scope>
    <source>
        <strain evidence="8">81-176</strain>
    </source>
</reference>
<proteinExistence type="inferred from homology"/>
<dbReference type="GO" id="GO:0006565">
    <property type="term" value="P:L-serine catabolic process"/>
    <property type="evidence" value="ECO:0007669"/>
    <property type="project" value="TreeGrafter"/>
</dbReference>
<dbReference type="eggNOG" id="COG1171">
    <property type="taxonomic scope" value="Bacteria"/>
</dbReference>
<dbReference type="HOGENOM" id="CLU_021152_4_1_7"/>
<protein>
    <submittedName>
        <fullName evidence="7">Threonine dehydratase</fullName>
        <ecNumber evidence="7">4.3.1.19</ecNumber>
    </submittedName>
</protein>
<dbReference type="InterPro" id="IPR036052">
    <property type="entry name" value="TrpB-like_PALP_sf"/>
</dbReference>
<evidence type="ECO:0000313" key="7">
    <source>
        <dbReference type="EMBL" id="EAQ72492.1"/>
    </source>
</evidence>
<name>A0A0H3PHQ7_CAMJJ</name>
<evidence type="ECO:0000313" key="8">
    <source>
        <dbReference type="Proteomes" id="UP000000646"/>
    </source>
</evidence>
<dbReference type="InterPro" id="IPR000634">
    <property type="entry name" value="Ser/Thr_deHydtase_PyrdxlP-BS"/>
</dbReference>
<evidence type="ECO:0000256" key="2">
    <source>
        <dbReference type="ARBA" id="ARBA00010869"/>
    </source>
</evidence>
<accession>A0A0H3PHQ7</accession>
<dbReference type="InterPro" id="IPR001926">
    <property type="entry name" value="TrpB-like_PALP"/>
</dbReference>
<dbReference type="GO" id="GO:0006567">
    <property type="term" value="P:L-threonine catabolic process"/>
    <property type="evidence" value="ECO:0007669"/>
    <property type="project" value="InterPro"/>
</dbReference>
<dbReference type="Gene3D" id="3.40.50.1100">
    <property type="match status" value="2"/>
</dbReference>
<dbReference type="AlphaFoldDB" id="A0A0H3PHQ7"/>
<dbReference type="GO" id="GO:0030170">
    <property type="term" value="F:pyridoxal phosphate binding"/>
    <property type="evidence" value="ECO:0007669"/>
    <property type="project" value="InterPro"/>
</dbReference>